<comment type="caution">
    <text evidence="11">The sequence shown here is derived from an EMBL/GenBank/DDBJ whole genome shotgun (WGS) entry which is preliminary data.</text>
</comment>
<evidence type="ECO:0000256" key="9">
    <source>
        <dbReference type="ARBA" id="ARBA00048090"/>
    </source>
</evidence>
<evidence type="ECO:0000256" key="8">
    <source>
        <dbReference type="ARBA" id="ARBA00023064"/>
    </source>
</evidence>
<evidence type="ECO:0000256" key="6">
    <source>
        <dbReference type="ARBA" id="ARBA00022777"/>
    </source>
</evidence>
<name>A0A8J3PDN6_9ACTN</name>
<comment type="catalytic activity">
    <reaction evidence="9 10">
        <text>D-gluconate + ATP = 6-phospho-D-gluconate + ADP + H(+)</text>
        <dbReference type="Rhea" id="RHEA:19433"/>
        <dbReference type="ChEBI" id="CHEBI:15378"/>
        <dbReference type="ChEBI" id="CHEBI:18391"/>
        <dbReference type="ChEBI" id="CHEBI:30616"/>
        <dbReference type="ChEBI" id="CHEBI:58759"/>
        <dbReference type="ChEBI" id="CHEBI:456216"/>
        <dbReference type="EC" id="2.7.1.12"/>
    </reaction>
</comment>
<evidence type="ECO:0000313" key="12">
    <source>
        <dbReference type="Proteomes" id="UP000660339"/>
    </source>
</evidence>
<keyword evidence="4 10" id="KW-0808">Transferase</keyword>
<dbReference type="FunFam" id="3.40.50.300:FF:000522">
    <property type="entry name" value="Gluconokinase"/>
    <property type="match status" value="1"/>
</dbReference>
<evidence type="ECO:0000313" key="11">
    <source>
        <dbReference type="EMBL" id="GIG12859.1"/>
    </source>
</evidence>
<dbReference type="Pfam" id="PF13671">
    <property type="entry name" value="AAA_33"/>
    <property type="match status" value="1"/>
</dbReference>
<evidence type="ECO:0000256" key="1">
    <source>
        <dbReference type="ARBA" id="ARBA00004761"/>
    </source>
</evidence>
<proteinExistence type="inferred from homology"/>
<dbReference type="PANTHER" id="PTHR43442:SF3">
    <property type="entry name" value="GLUCONOKINASE-RELATED"/>
    <property type="match status" value="1"/>
</dbReference>
<dbReference type="GO" id="GO:0005524">
    <property type="term" value="F:ATP binding"/>
    <property type="evidence" value="ECO:0007669"/>
    <property type="project" value="UniProtKB-KW"/>
</dbReference>
<protein>
    <recommendedName>
        <fullName evidence="3 10">Gluconokinase</fullName>
        <ecNumber evidence="3 10">2.7.1.12</ecNumber>
    </recommendedName>
</protein>
<dbReference type="SUPFAM" id="SSF52540">
    <property type="entry name" value="P-loop containing nucleoside triphosphate hydrolases"/>
    <property type="match status" value="1"/>
</dbReference>
<dbReference type="GO" id="GO:0005737">
    <property type="term" value="C:cytoplasm"/>
    <property type="evidence" value="ECO:0007669"/>
    <property type="project" value="TreeGrafter"/>
</dbReference>
<dbReference type="NCBIfam" id="TIGR01313">
    <property type="entry name" value="therm_gnt_kin"/>
    <property type="match status" value="1"/>
</dbReference>
<keyword evidence="12" id="KW-1185">Reference proteome</keyword>
<dbReference type="Proteomes" id="UP000660339">
    <property type="component" value="Unassembled WGS sequence"/>
</dbReference>
<dbReference type="RefSeq" id="WP_239085806.1">
    <property type="nucleotide sequence ID" value="NZ_BAAATT010000026.1"/>
</dbReference>
<sequence>MNASTVVVMGVSGSGKTTIGTRLAERLGAVFADGDDLHPQSNIAKMSAGIPLTDADRAPWLRACADWLAGQQDEGVPAVLACSALKRSYRDLLREAAPGLVVVYLDGSRELLASRLSHRPGHFFNPRLLDSQLADLESPAGEPATVVIPITLTPDEIIAEATTTLTQP</sequence>
<evidence type="ECO:0000256" key="2">
    <source>
        <dbReference type="ARBA" id="ARBA00008420"/>
    </source>
</evidence>
<dbReference type="PANTHER" id="PTHR43442">
    <property type="entry name" value="GLUCONOKINASE-RELATED"/>
    <property type="match status" value="1"/>
</dbReference>
<dbReference type="CDD" id="cd02021">
    <property type="entry name" value="GntK"/>
    <property type="match status" value="1"/>
</dbReference>
<dbReference type="GO" id="GO:0019521">
    <property type="term" value="P:D-gluconate metabolic process"/>
    <property type="evidence" value="ECO:0007669"/>
    <property type="project" value="UniProtKB-KW"/>
</dbReference>
<organism evidence="11 12">
    <name type="scientific">Catellatospora methionotrophica</name>
    <dbReference type="NCBI Taxonomy" id="121620"/>
    <lineage>
        <taxon>Bacteria</taxon>
        <taxon>Bacillati</taxon>
        <taxon>Actinomycetota</taxon>
        <taxon>Actinomycetes</taxon>
        <taxon>Micromonosporales</taxon>
        <taxon>Micromonosporaceae</taxon>
        <taxon>Catellatospora</taxon>
    </lineage>
</organism>
<keyword evidence="5 10" id="KW-0547">Nucleotide-binding</keyword>
<evidence type="ECO:0000256" key="3">
    <source>
        <dbReference type="ARBA" id="ARBA00012054"/>
    </source>
</evidence>
<keyword evidence="8" id="KW-0311">Gluconate utilization</keyword>
<reference evidence="11" key="1">
    <citation type="submission" date="2021-01" db="EMBL/GenBank/DDBJ databases">
        <title>Whole genome shotgun sequence of Catellatospora methionotrophica NBRC 14553.</title>
        <authorList>
            <person name="Komaki H."/>
            <person name="Tamura T."/>
        </authorList>
    </citation>
    <scope>NUCLEOTIDE SEQUENCE</scope>
    <source>
        <strain evidence="11">NBRC 14553</strain>
    </source>
</reference>
<comment type="pathway">
    <text evidence="1">Carbohydrate acid metabolism.</text>
</comment>
<dbReference type="EC" id="2.7.1.12" evidence="3 10"/>
<comment type="similarity">
    <text evidence="2 10">Belongs to the gluconokinase GntK/GntV family.</text>
</comment>
<evidence type="ECO:0000256" key="4">
    <source>
        <dbReference type="ARBA" id="ARBA00022679"/>
    </source>
</evidence>
<dbReference type="Gene3D" id="3.40.50.300">
    <property type="entry name" value="P-loop containing nucleotide triphosphate hydrolases"/>
    <property type="match status" value="1"/>
</dbReference>
<keyword evidence="6 10" id="KW-0418">Kinase</keyword>
<dbReference type="InterPro" id="IPR006001">
    <property type="entry name" value="Therm_gnt_kin"/>
</dbReference>
<accession>A0A8J3PDN6</accession>
<keyword evidence="7 10" id="KW-0067">ATP-binding</keyword>
<dbReference type="AlphaFoldDB" id="A0A8J3PDN6"/>
<dbReference type="GO" id="GO:0046316">
    <property type="term" value="F:gluconokinase activity"/>
    <property type="evidence" value="ECO:0007669"/>
    <property type="project" value="UniProtKB-EC"/>
</dbReference>
<evidence type="ECO:0000256" key="5">
    <source>
        <dbReference type="ARBA" id="ARBA00022741"/>
    </source>
</evidence>
<dbReference type="EMBL" id="BONJ01000004">
    <property type="protein sequence ID" value="GIG12859.1"/>
    <property type="molecule type" value="Genomic_DNA"/>
</dbReference>
<gene>
    <name evidence="11" type="ORF">Cme02nite_11910</name>
</gene>
<dbReference type="PRINTS" id="PR01100">
    <property type="entry name" value="SHIKIMTKNASE"/>
</dbReference>
<evidence type="ECO:0000256" key="7">
    <source>
        <dbReference type="ARBA" id="ARBA00022840"/>
    </source>
</evidence>
<dbReference type="InterPro" id="IPR027417">
    <property type="entry name" value="P-loop_NTPase"/>
</dbReference>
<evidence type="ECO:0000256" key="10">
    <source>
        <dbReference type="RuleBase" id="RU363066"/>
    </source>
</evidence>